<feature type="chain" id="PRO_5038906939" description="LysM domain-containing protein" evidence="1">
    <location>
        <begin position="20"/>
        <end position="131"/>
    </location>
</feature>
<feature type="domain" description="LysM" evidence="2">
    <location>
        <begin position="75"/>
        <end position="128"/>
    </location>
</feature>
<reference evidence="3 4" key="1">
    <citation type="journal article" date="2017" name="Genome Announc.">
        <title>Draft Genome Sequence of Romboutsia maritimum sp. nov. Strain CCRI-22766(T), Isolated from Coastal Estuarine Mud.</title>
        <authorList>
            <person name="Maheux A.F."/>
            <person name="Boudreau D.K."/>
            <person name="Berube E."/>
            <person name="Boissinot M."/>
            <person name="Raymond F."/>
            <person name="Brodeur S."/>
            <person name="Corbeil J."/>
            <person name="Brightwell G."/>
            <person name="Broda D."/>
            <person name="Omar R.F."/>
            <person name="Bergeron M.G."/>
        </authorList>
    </citation>
    <scope>NUCLEOTIDE SEQUENCE [LARGE SCALE GENOMIC DNA]</scope>
    <source>
        <strain evidence="3 4">CCRI-22766</strain>
    </source>
</reference>
<organism evidence="3 4">
    <name type="scientific">Romboutsia maritimum</name>
    <dbReference type="NCBI Taxonomy" id="2020948"/>
    <lineage>
        <taxon>Bacteria</taxon>
        <taxon>Bacillati</taxon>
        <taxon>Bacillota</taxon>
        <taxon>Clostridia</taxon>
        <taxon>Peptostreptococcales</taxon>
        <taxon>Peptostreptococcaceae</taxon>
        <taxon>Romboutsia</taxon>
    </lineage>
</organism>
<dbReference type="OrthoDB" id="1752706at2"/>
<feature type="signal peptide" evidence="1">
    <location>
        <begin position="1"/>
        <end position="19"/>
    </location>
</feature>
<evidence type="ECO:0000313" key="4">
    <source>
        <dbReference type="Proteomes" id="UP000243494"/>
    </source>
</evidence>
<keyword evidence="4" id="KW-1185">Reference proteome</keyword>
<dbReference type="RefSeq" id="WP_095405960.1">
    <property type="nucleotide sequence ID" value="NZ_NOJZ02000002.1"/>
</dbReference>
<proteinExistence type="predicted"/>
<keyword evidence="1" id="KW-0732">Signal</keyword>
<evidence type="ECO:0000256" key="1">
    <source>
        <dbReference type="SAM" id="SignalP"/>
    </source>
</evidence>
<dbReference type="PROSITE" id="PS51782">
    <property type="entry name" value="LYSM"/>
    <property type="match status" value="1"/>
</dbReference>
<dbReference type="InterPro" id="IPR036779">
    <property type="entry name" value="LysM_dom_sf"/>
</dbReference>
<dbReference type="InterPro" id="IPR018392">
    <property type="entry name" value="LysM"/>
</dbReference>
<accession>A0A371IVR4</accession>
<dbReference type="Gene3D" id="3.10.350.10">
    <property type="entry name" value="LysM domain"/>
    <property type="match status" value="1"/>
</dbReference>
<dbReference type="EMBL" id="NOJZ02000002">
    <property type="protein sequence ID" value="RDY24574.1"/>
    <property type="molecule type" value="Genomic_DNA"/>
</dbReference>
<evidence type="ECO:0000313" key="3">
    <source>
        <dbReference type="EMBL" id="RDY24574.1"/>
    </source>
</evidence>
<name>A0A371IVR4_9FIRM</name>
<evidence type="ECO:0000259" key="2">
    <source>
        <dbReference type="PROSITE" id="PS51782"/>
    </source>
</evidence>
<gene>
    <name evidence="3" type="ORF">CHF27_002730</name>
</gene>
<sequence>MKYILVFLIALLFIAPSCDKNKSTSTVLKGGFYNYITCLDTSYKYLVDNVPFFNKITEISYKKAYKKVMKDRTFTKHLVLAGETIDNIIQKYNHDVDDLESFRKVVYKENIGLVSDTYEIKSGQYLTIPTD</sequence>
<dbReference type="Proteomes" id="UP000243494">
    <property type="component" value="Unassembled WGS sequence"/>
</dbReference>
<comment type="caution">
    <text evidence="3">The sequence shown here is derived from an EMBL/GenBank/DDBJ whole genome shotgun (WGS) entry which is preliminary data.</text>
</comment>
<protein>
    <recommendedName>
        <fullName evidence="2">LysM domain-containing protein</fullName>
    </recommendedName>
</protein>
<dbReference type="AlphaFoldDB" id="A0A371IVR4"/>